<keyword evidence="1" id="KW-0812">Transmembrane</keyword>
<protein>
    <submittedName>
        <fullName evidence="2">Uncharacterized protein</fullName>
    </submittedName>
</protein>
<evidence type="ECO:0000313" key="2">
    <source>
        <dbReference type="EMBL" id="MBX04982.1"/>
    </source>
</evidence>
<reference evidence="2" key="1">
    <citation type="submission" date="2018-02" db="EMBL/GenBank/DDBJ databases">
        <title>Rhizophora mucronata_Transcriptome.</title>
        <authorList>
            <person name="Meera S.P."/>
            <person name="Sreeshan A."/>
            <person name="Augustine A."/>
        </authorList>
    </citation>
    <scope>NUCLEOTIDE SEQUENCE</scope>
    <source>
        <tissue evidence="2">Leaf</tissue>
    </source>
</reference>
<dbReference type="EMBL" id="GGEC01024498">
    <property type="protein sequence ID" value="MBX04982.1"/>
    <property type="molecule type" value="Transcribed_RNA"/>
</dbReference>
<dbReference type="AlphaFoldDB" id="A0A2P2KGY6"/>
<organism evidence="2">
    <name type="scientific">Rhizophora mucronata</name>
    <name type="common">Asiatic mangrove</name>
    <dbReference type="NCBI Taxonomy" id="61149"/>
    <lineage>
        <taxon>Eukaryota</taxon>
        <taxon>Viridiplantae</taxon>
        <taxon>Streptophyta</taxon>
        <taxon>Embryophyta</taxon>
        <taxon>Tracheophyta</taxon>
        <taxon>Spermatophyta</taxon>
        <taxon>Magnoliopsida</taxon>
        <taxon>eudicotyledons</taxon>
        <taxon>Gunneridae</taxon>
        <taxon>Pentapetalae</taxon>
        <taxon>rosids</taxon>
        <taxon>fabids</taxon>
        <taxon>Malpighiales</taxon>
        <taxon>Rhizophoraceae</taxon>
        <taxon>Rhizophora</taxon>
    </lineage>
</organism>
<keyword evidence="1" id="KW-0472">Membrane</keyword>
<proteinExistence type="predicted"/>
<feature type="transmembrane region" description="Helical" evidence="1">
    <location>
        <begin position="17"/>
        <end position="45"/>
    </location>
</feature>
<keyword evidence="1" id="KW-1133">Transmembrane helix</keyword>
<sequence length="52" mass="6260">MCCFSCYYFTLGLYPKLGSFFVCCFFFFFVFFTVGVWMLITLLIIKETMRAY</sequence>
<accession>A0A2P2KGY6</accession>
<name>A0A2P2KGY6_RHIMU</name>
<evidence type="ECO:0000256" key="1">
    <source>
        <dbReference type="SAM" id="Phobius"/>
    </source>
</evidence>